<gene>
    <name evidence="1" type="ORF">CAEBREN_02222</name>
</gene>
<evidence type="ECO:0000313" key="2">
    <source>
        <dbReference type="Proteomes" id="UP000008068"/>
    </source>
</evidence>
<accession>G0NDH4</accession>
<dbReference type="HOGENOM" id="CLU_2690024_0_0_1"/>
<protein>
    <submittedName>
        <fullName evidence="1">Uncharacterized protein</fullName>
    </submittedName>
</protein>
<name>G0NDH4_CAEBE</name>
<reference evidence="2" key="1">
    <citation type="submission" date="2011-07" db="EMBL/GenBank/DDBJ databases">
        <authorList>
            <consortium name="Caenorhabditis brenneri Sequencing and Analysis Consortium"/>
            <person name="Wilson R.K."/>
        </authorList>
    </citation>
    <scope>NUCLEOTIDE SEQUENCE [LARGE SCALE GENOMIC DNA]</scope>
    <source>
        <strain evidence="2">PB2801</strain>
    </source>
</reference>
<dbReference type="InParanoid" id="G0NDH4"/>
<evidence type="ECO:0000313" key="1">
    <source>
        <dbReference type="EMBL" id="EGT58368.1"/>
    </source>
</evidence>
<organism evidence="2">
    <name type="scientific">Caenorhabditis brenneri</name>
    <name type="common">Nematode worm</name>
    <dbReference type="NCBI Taxonomy" id="135651"/>
    <lineage>
        <taxon>Eukaryota</taxon>
        <taxon>Metazoa</taxon>
        <taxon>Ecdysozoa</taxon>
        <taxon>Nematoda</taxon>
        <taxon>Chromadorea</taxon>
        <taxon>Rhabditida</taxon>
        <taxon>Rhabditina</taxon>
        <taxon>Rhabditomorpha</taxon>
        <taxon>Rhabditoidea</taxon>
        <taxon>Rhabditidae</taxon>
        <taxon>Peloderinae</taxon>
        <taxon>Caenorhabditis</taxon>
    </lineage>
</organism>
<proteinExistence type="predicted"/>
<dbReference type="AlphaFoldDB" id="G0NDH4"/>
<sequence length="74" mass="8539">MSVDKHSWDFEARKPVPGLVEIQKKSPGRHKGRSQMLQKNYIALGLLEEIDGRRQLEKKPDEKEEIFGAVTVHQ</sequence>
<dbReference type="EMBL" id="GL379868">
    <property type="protein sequence ID" value="EGT58368.1"/>
    <property type="molecule type" value="Genomic_DNA"/>
</dbReference>
<keyword evidence="2" id="KW-1185">Reference proteome</keyword>
<dbReference type="Proteomes" id="UP000008068">
    <property type="component" value="Unassembled WGS sequence"/>
</dbReference>